<dbReference type="Proteomes" id="UP000287300">
    <property type="component" value="Unassembled WGS sequence"/>
</dbReference>
<accession>A0A401WY52</accession>
<reference evidence="1 2" key="1">
    <citation type="submission" date="2016-06" db="EMBL/GenBank/DDBJ databases">
        <title>Acetobacter pasteurianus NBRC 3188 whole genome sequencing project.</title>
        <authorList>
            <person name="Matsutani M."/>
            <person name="Shiwa Y."/>
            <person name="Okamoto-Kainuma A."/>
            <person name="Ishikawa M."/>
            <person name="Koizumi Y."/>
            <person name="Yoshikawa H."/>
            <person name="Yakushi T."/>
            <person name="Matsushita K."/>
        </authorList>
    </citation>
    <scope>NUCLEOTIDE SEQUENCE [LARGE SCALE GENOMIC DNA]</scope>
    <source>
        <strain evidence="1 2">NBRC 3188</strain>
    </source>
</reference>
<evidence type="ECO:0000313" key="2">
    <source>
        <dbReference type="Proteomes" id="UP000287300"/>
    </source>
</evidence>
<gene>
    <name evidence="1" type="ORF">NBRC3188_2948</name>
</gene>
<evidence type="ECO:0000313" key="1">
    <source>
        <dbReference type="EMBL" id="GCD54251.1"/>
    </source>
</evidence>
<proteinExistence type="predicted"/>
<dbReference type="EMBL" id="BDES01000079">
    <property type="protein sequence ID" value="GCD54251.1"/>
    <property type="molecule type" value="Genomic_DNA"/>
</dbReference>
<name>A0A401WY52_ACEPA</name>
<organism evidence="1 2">
    <name type="scientific">Acetobacter pasteurianus NBRC 3188</name>
    <dbReference type="NCBI Taxonomy" id="1226663"/>
    <lineage>
        <taxon>Bacteria</taxon>
        <taxon>Pseudomonadati</taxon>
        <taxon>Pseudomonadota</taxon>
        <taxon>Alphaproteobacteria</taxon>
        <taxon>Acetobacterales</taxon>
        <taxon>Acetobacteraceae</taxon>
        <taxon>Acetobacter</taxon>
    </lineage>
</organism>
<comment type="caution">
    <text evidence="1">The sequence shown here is derived from an EMBL/GenBank/DDBJ whole genome shotgun (WGS) entry which is preliminary data.</text>
</comment>
<dbReference type="AlphaFoldDB" id="A0A401WY52"/>
<sequence>MLKSIAHSHCETCGDLTTFPHDHQNDLTGLDDGPLIFPPRNKPTRKTATELRAIRKKAWATRRTKYGSCGHR</sequence>
<protein>
    <submittedName>
        <fullName evidence="1">Uncharacterized protein</fullName>
    </submittedName>
</protein>